<evidence type="ECO:0000313" key="1">
    <source>
        <dbReference type="EnsemblMetazoa" id="SMAR003174-PA"/>
    </source>
</evidence>
<dbReference type="HOGENOM" id="CLU_2405774_0_0_1"/>
<evidence type="ECO:0000313" key="2">
    <source>
        <dbReference type="Proteomes" id="UP000014500"/>
    </source>
</evidence>
<accession>T1IQ66</accession>
<organism evidence="1 2">
    <name type="scientific">Strigamia maritima</name>
    <name type="common">European centipede</name>
    <name type="synonym">Geophilus maritimus</name>
    <dbReference type="NCBI Taxonomy" id="126957"/>
    <lineage>
        <taxon>Eukaryota</taxon>
        <taxon>Metazoa</taxon>
        <taxon>Ecdysozoa</taxon>
        <taxon>Arthropoda</taxon>
        <taxon>Myriapoda</taxon>
        <taxon>Chilopoda</taxon>
        <taxon>Pleurostigmophora</taxon>
        <taxon>Geophilomorpha</taxon>
        <taxon>Linotaeniidae</taxon>
        <taxon>Strigamia</taxon>
    </lineage>
</organism>
<proteinExistence type="predicted"/>
<reference evidence="2" key="1">
    <citation type="submission" date="2011-05" db="EMBL/GenBank/DDBJ databases">
        <authorList>
            <person name="Richards S.R."/>
            <person name="Qu J."/>
            <person name="Jiang H."/>
            <person name="Jhangiani S.N."/>
            <person name="Agravi P."/>
            <person name="Goodspeed R."/>
            <person name="Gross S."/>
            <person name="Mandapat C."/>
            <person name="Jackson L."/>
            <person name="Mathew T."/>
            <person name="Pu L."/>
            <person name="Thornton R."/>
            <person name="Saada N."/>
            <person name="Wilczek-Boney K.B."/>
            <person name="Lee S."/>
            <person name="Kovar C."/>
            <person name="Wu Y."/>
            <person name="Scherer S.E."/>
            <person name="Worley K.C."/>
            <person name="Muzny D.M."/>
            <person name="Gibbs R."/>
        </authorList>
    </citation>
    <scope>NUCLEOTIDE SEQUENCE</scope>
    <source>
        <strain evidence="2">Brora</strain>
    </source>
</reference>
<dbReference type="AlphaFoldDB" id="T1IQ66"/>
<dbReference type="Proteomes" id="UP000014500">
    <property type="component" value="Unassembled WGS sequence"/>
</dbReference>
<reference evidence="1" key="2">
    <citation type="submission" date="2015-02" db="UniProtKB">
        <authorList>
            <consortium name="EnsemblMetazoa"/>
        </authorList>
    </citation>
    <scope>IDENTIFICATION</scope>
</reference>
<dbReference type="EMBL" id="JH431290">
    <property type="status" value="NOT_ANNOTATED_CDS"/>
    <property type="molecule type" value="Genomic_DNA"/>
</dbReference>
<protein>
    <submittedName>
        <fullName evidence="1">Uncharacterized protein</fullName>
    </submittedName>
</protein>
<dbReference type="EnsemblMetazoa" id="SMAR003174-RA">
    <property type="protein sequence ID" value="SMAR003174-PA"/>
    <property type="gene ID" value="SMAR003174"/>
</dbReference>
<sequence>NLSEVTLFSNSHSAQKTISVLGRGINSCYRNISLEATPTFQFFLRKKYIIHSYIHHSITFTDVRNKIKDRKLKHRVLKPEQRLILHEDCISNK</sequence>
<name>T1IQ66_STRMM</name>
<keyword evidence="2" id="KW-1185">Reference proteome</keyword>